<organism evidence="7 8">
    <name type="scientific">Actinotalea fermentans</name>
    <dbReference type="NCBI Taxonomy" id="43671"/>
    <lineage>
        <taxon>Bacteria</taxon>
        <taxon>Bacillati</taxon>
        <taxon>Actinomycetota</taxon>
        <taxon>Actinomycetes</taxon>
        <taxon>Micrococcales</taxon>
        <taxon>Cellulomonadaceae</taxon>
        <taxon>Actinotalea</taxon>
    </lineage>
</organism>
<name>A0A511Z1X3_9CELL</name>
<keyword evidence="5 6" id="KW-0472">Membrane</keyword>
<evidence type="ECO:0000313" key="7">
    <source>
        <dbReference type="EMBL" id="GEN81386.1"/>
    </source>
</evidence>
<feature type="transmembrane region" description="Helical" evidence="6">
    <location>
        <begin position="135"/>
        <end position="159"/>
    </location>
</feature>
<dbReference type="RefSeq" id="WP_146819997.1">
    <property type="nucleotide sequence ID" value="NZ_BJYK01000011.1"/>
</dbReference>
<dbReference type="Pfam" id="PF01925">
    <property type="entry name" value="TauE"/>
    <property type="match status" value="1"/>
</dbReference>
<dbReference type="InterPro" id="IPR051598">
    <property type="entry name" value="TSUP/Inactive_protease-like"/>
</dbReference>
<evidence type="ECO:0000256" key="2">
    <source>
        <dbReference type="ARBA" id="ARBA00009142"/>
    </source>
</evidence>
<dbReference type="PANTHER" id="PTHR43701:SF2">
    <property type="entry name" value="MEMBRANE TRANSPORTER PROTEIN YJNA-RELATED"/>
    <property type="match status" value="1"/>
</dbReference>
<feature type="transmembrane region" description="Helical" evidence="6">
    <location>
        <begin position="77"/>
        <end position="94"/>
    </location>
</feature>
<gene>
    <name evidence="7" type="ORF">AFE02nite_31200</name>
</gene>
<feature type="transmembrane region" description="Helical" evidence="6">
    <location>
        <begin position="199"/>
        <end position="220"/>
    </location>
</feature>
<feature type="transmembrane region" description="Helical" evidence="6">
    <location>
        <begin position="46"/>
        <end position="65"/>
    </location>
</feature>
<dbReference type="PANTHER" id="PTHR43701">
    <property type="entry name" value="MEMBRANE TRANSPORTER PROTEIN MJ0441-RELATED"/>
    <property type="match status" value="1"/>
</dbReference>
<sequence>MDAGTLVVVAVGLLALAVASGMLGLGVAFAAVPFLGFFLGDLVHEVQPLSLFLNGVTAIFAAVGFAKSGLVAWRPALLLTGVTAVGAPLGSWLAQGTGQAWLWGLYLVAVGYLAVRMFRGGGSAGEGPGRPRLGLALVLAVPISVLAGLLGVGPGFLLMPVLVLAGYEPKLAAGINAVAVTMPSFTALVPHLRTAEVDLGVAAVLVVVGAAGSFLGARLTSRFVSGPTLKRVFGVLIVVMTAVKVVTLVTA</sequence>
<keyword evidence="6" id="KW-1003">Cell membrane</keyword>
<dbReference type="AlphaFoldDB" id="A0A511Z1X3"/>
<comment type="caution">
    <text evidence="7">The sequence shown here is derived from an EMBL/GenBank/DDBJ whole genome shotgun (WGS) entry which is preliminary data.</text>
</comment>
<feature type="transmembrane region" description="Helical" evidence="6">
    <location>
        <begin position="232"/>
        <end position="250"/>
    </location>
</feature>
<dbReference type="EMBL" id="BJYK01000011">
    <property type="protein sequence ID" value="GEN81386.1"/>
    <property type="molecule type" value="Genomic_DNA"/>
</dbReference>
<dbReference type="Proteomes" id="UP000321484">
    <property type="component" value="Unassembled WGS sequence"/>
</dbReference>
<comment type="subcellular location">
    <subcellularLocation>
        <location evidence="6">Cell membrane</location>
        <topology evidence="6">Multi-pass membrane protein</topology>
    </subcellularLocation>
    <subcellularLocation>
        <location evidence="1">Membrane</location>
        <topology evidence="1">Multi-pass membrane protein</topology>
    </subcellularLocation>
</comment>
<dbReference type="InterPro" id="IPR002781">
    <property type="entry name" value="TM_pro_TauE-like"/>
</dbReference>
<evidence type="ECO:0000256" key="3">
    <source>
        <dbReference type="ARBA" id="ARBA00022692"/>
    </source>
</evidence>
<keyword evidence="8" id="KW-1185">Reference proteome</keyword>
<evidence type="ECO:0000256" key="1">
    <source>
        <dbReference type="ARBA" id="ARBA00004141"/>
    </source>
</evidence>
<feature type="transmembrane region" description="Helical" evidence="6">
    <location>
        <begin position="100"/>
        <end position="115"/>
    </location>
</feature>
<dbReference type="GO" id="GO:0005886">
    <property type="term" value="C:plasma membrane"/>
    <property type="evidence" value="ECO:0007669"/>
    <property type="project" value="UniProtKB-SubCell"/>
</dbReference>
<evidence type="ECO:0000256" key="4">
    <source>
        <dbReference type="ARBA" id="ARBA00022989"/>
    </source>
</evidence>
<feature type="transmembrane region" description="Helical" evidence="6">
    <location>
        <begin position="171"/>
        <end position="192"/>
    </location>
</feature>
<evidence type="ECO:0000313" key="8">
    <source>
        <dbReference type="Proteomes" id="UP000321484"/>
    </source>
</evidence>
<accession>A0A511Z1X3</accession>
<protein>
    <recommendedName>
        <fullName evidence="6">Probable membrane transporter protein</fullName>
    </recommendedName>
</protein>
<dbReference type="OrthoDB" id="9780109at2"/>
<reference evidence="7 8" key="1">
    <citation type="submission" date="2019-07" db="EMBL/GenBank/DDBJ databases">
        <title>Whole genome shotgun sequence of Actinotalea fermentans NBRC 105374.</title>
        <authorList>
            <person name="Hosoyama A."/>
            <person name="Uohara A."/>
            <person name="Ohji S."/>
            <person name="Ichikawa N."/>
        </authorList>
    </citation>
    <scope>NUCLEOTIDE SEQUENCE [LARGE SCALE GENOMIC DNA]</scope>
    <source>
        <strain evidence="7 8">NBRC 105374</strain>
    </source>
</reference>
<comment type="similarity">
    <text evidence="2 6">Belongs to the 4-toluene sulfonate uptake permease (TSUP) (TC 2.A.102) family.</text>
</comment>
<keyword evidence="4 6" id="KW-1133">Transmembrane helix</keyword>
<keyword evidence="3 6" id="KW-0812">Transmembrane</keyword>
<proteinExistence type="inferred from homology"/>
<evidence type="ECO:0000256" key="5">
    <source>
        <dbReference type="ARBA" id="ARBA00023136"/>
    </source>
</evidence>
<evidence type="ECO:0000256" key="6">
    <source>
        <dbReference type="RuleBase" id="RU363041"/>
    </source>
</evidence>